<comment type="caution">
    <text evidence="1">The sequence shown here is derived from an EMBL/GenBank/DDBJ whole genome shotgun (WGS) entry which is preliminary data.</text>
</comment>
<dbReference type="InterPro" id="IPR009693">
    <property type="entry name" value="Glucitol_operon_activator"/>
</dbReference>
<evidence type="ECO:0000313" key="2">
    <source>
        <dbReference type="Proteomes" id="UP001145481"/>
    </source>
</evidence>
<dbReference type="EMBL" id="JANJHC010000020">
    <property type="protein sequence ID" value="MDA5623655.1"/>
    <property type="molecule type" value="Genomic_DNA"/>
</dbReference>
<dbReference type="Pfam" id="PF06923">
    <property type="entry name" value="GutM"/>
    <property type="match status" value="1"/>
</dbReference>
<evidence type="ECO:0000313" key="1">
    <source>
        <dbReference type="EMBL" id="MDA5623655.1"/>
    </source>
</evidence>
<dbReference type="RefSeq" id="WP_005737386.1">
    <property type="nucleotide sequence ID" value="NZ_AP025519.1"/>
</dbReference>
<sequence length="122" mass="13874">MDTTTILIFFAAFMWLIQIILGWQQVSAFNRAFMSISQKGKILTGRNSGRFNPKSIIVLAIDDNETVIDSLQMKGFSVFARPQTCEQVIGLKVDQIQPERIFPKDKKSQFALKIAISSLYRN</sequence>
<dbReference type="Proteomes" id="UP001145481">
    <property type="component" value="Unassembled WGS sequence"/>
</dbReference>
<proteinExistence type="predicted"/>
<dbReference type="GeneID" id="77207295"/>
<gene>
    <name evidence="1" type="primary">gutM</name>
    <name evidence="1" type="ORF">NM948_08910</name>
</gene>
<name>A0A1E3XM23_PASMD</name>
<accession>A0A1E3XM23</accession>
<dbReference type="AlphaFoldDB" id="A0A1E3XM23"/>
<reference evidence="1" key="1">
    <citation type="submission" date="2022-07" db="EMBL/GenBank/DDBJ databases">
        <title>Genome-based characterization of novel serogroup A variants of Pasteurella multocida.</title>
        <authorList>
            <person name="Prajapati A."/>
            <person name="Yogisharadhya R."/>
            <person name="Mohanty N."/>
            <person name="Chanda M."/>
            <person name="Mendem S.K."/>
            <person name="Siddaramappa S."/>
            <person name="Shivachandra S.B."/>
        </authorList>
    </citation>
    <scope>NUCLEOTIDE SEQUENCE</scope>
    <source>
        <strain evidence="1">NIVEDIPm19</strain>
    </source>
</reference>
<protein>
    <submittedName>
        <fullName evidence="1">Transcriptional regulator GutM</fullName>
    </submittedName>
</protein>
<dbReference type="PIRSF" id="PIRSF011474">
    <property type="entry name" value="Glucitol_operon_activator"/>
    <property type="match status" value="1"/>
</dbReference>
<organism evidence="1 2">
    <name type="scientific">Pasteurella multocida</name>
    <dbReference type="NCBI Taxonomy" id="747"/>
    <lineage>
        <taxon>Bacteria</taxon>
        <taxon>Pseudomonadati</taxon>
        <taxon>Pseudomonadota</taxon>
        <taxon>Gammaproteobacteria</taxon>
        <taxon>Pasteurellales</taxon>
        <taxon>Pasteurellaceae</taxon>
        <taxon>Pasteurella</taxon>
    </lineage>
</organism>
<dbReference type="KEGG" id="pmul:DR93_2132"/>
<dbReference type="NCBIfam" id="NF007592">
    <property type="entry name" value="PRK10234.1"/>
    <property type="match status" value="1"/>
</dbReference>